<proteinExistence type="predicted"/>
<protein>
    <submittedName>
        <fullName evidence="3">D-galactose 1-dehydrogenase</fullName>
        <ecNumber evidence="3">1.1.1.48</ecNumber>
    </submittedName>
</protein>
<dbReference type="Proteomes" id="UP000186230">
    <property type="component" value="Chromosome"/>
</dbReference>
<reference evidence="3 4" key="1">
    <citation type="submission" date="2016-07" db="EMBL/GenBank/DDBJ databases">
        <title>Multi-omics approach to identify versatile polysaccharide utilization systems of a marine flavobacterium Gramella flava.</title>
        <authorList>
            <person name="Tang K."/>
        </authorList>
    </citation>
    <scope>NUCLEOTIDE SEQUENCE [LARGE SCALE GENOMIC DNA]</scope>
    <source>
        <strain evidence="3 4">JLT2011</strain>
    </source>
</reference>
<accession>A0A1L7I096</accession>
<keyword evidence="4" id="KW-1185">Reference proteome</keyword>
<dbReference type="GO" id="GO:0019151">
    <property type="term" value="F:galactose 1-dehydrogenase activity"/>
    <property type="evidence" value="ECO:0007669"/>
    <property type="project" value="UniProtKB-EC"/>
</dbReference>
<dbReference type="Gene3D" id="3.30.360.10">
    <property type="entry name" value="Dihydrodipicolinate Reductase, domain 2"/>
    <property type="match status" value="1"/>
</dbReference>
<evidence type="ECO:0000259" key="2">
    <source>
        <dbReference type="Pfam" id="PF22725"/>
    </source>
</evidence>
<dbReference type="PANTHER" id="PTHR43377">
    <property type="entry name" value="BILIVERDIN REDUCTASE A"/>
    <property type="match status" value="1"/>
</dbReference>
<dbReference type="InterPro" id="IPR000683">
    <property type="entry name" value="Gfo/Idh/MocA-like_OxRdtase_N"/>
</dbReference>
<dbReference type="Pfam" id="PF01408">
    <property type="entry name" value="GFO_IDH_MocA"/>
    <property type="match status" value="1"/>
</dbReference>
<dbReference type="AlphaFoldDB" id="A0A1L7I096"/>
<dbReference type="SUPFAM" id="SSF55347">
    <property type="entry name" value="Glyceraldehyde-3-phosphate dehydrogenase-like, C-terminal domain"/>
    <property type="match status" value="1"/>
</dbReference>
<evidence type="ECO:0000259" key="1">
    <source>
        <dbReference type="Pfam" id="PF01408"/>
    </source>
</evidence>
<dbReference type="Pfam" id="PF22725">
    <property type="entry name" value="GFO_IDH_MocA_C3"/>
    <property type="match status" value="1"/>
</dbReference>
<dbReference type="InterPro" id="IPR051450">
    <property type="entry name" value="Gfo/Idh/MocA_Oxidoreductases"/>
</dbReference>
<dbReference type="KEGG" id="gfl:GRFL_0266"/>
<dbReference type="EC" id="1.1.1.48" evidence="3"/>
<dbReference type="Gene3D" id="3.40.50.720">
    <property type="entry name" value="NAD(P)-binding Rossmann-like Domain"/>
    <property type="match status" value="1"/>
</dbReference>
<evidence type="ECO:0000313" key="3">
    <source>
        <dbReference type="EMBL" id="APU66990.1"/>
    </source>
</evidence>
<feature type="domain" description="GFO/IDH/MocA-like oxidoreductase" evidence="2">
    <location>
        <begin position="137"/>
        <end position="263"/>
    </location>
</feature>
<dbReference type="GO" id="GO:0000166">
    <property type="term" value="F:nucleotide binding"/>
    <property type="evidence" value="ECO:0007669"/>
    <property type="project" value="InterPro"/>
</dbReference>
<evidence type="ECO:0000313" key="4">
    <source>
        <dbReference type="Proteomes" id="UP000186230"/>
    </source>
</evidence>
<name>A0A1L7I096_9FLAO</name>
<dbReference type="EMBL" id="CP016359">
    <property type="protein sequence ID" value="APU66990.1"/>
    <property type="molecule type" value="Genomic_DNA"/>
</dbReference>
<gene>
    <name evidence="3" type="ORF">GRFL_0266</name>
</gene>
<dbReference type="STRING" id="1229726.GRFL_0266"/>
<keyword evidence="3" id="KW-0560">Oxidoreductase</keyword>
<organism evidence="3 4">
    <name type="scientific">Christiangramia flava JLT2011</name>
    <dbReference type="NCBI Taxonomy" id="1229726"/>
    <lineage>
        <taxon>Bacteria</taxon>
        <taxon>Pseudomonadati</taxon>
        <taxon>Bacteroidota</taxon>
        <taxon>Flavobacteriia</taxon>
        <taxon>Flavobacteriales</taxon>
        <taxon>Flavobacteriaceae</taxon>
        <taxon>Christiangramia</taxon>
    </lineage>
</organism>
<sequence length="346" mass="38244">MFAQQPVRIAIAGLSHGHVHWVFNREGKNDIEIVGIYEEDEALAKKFQENYDLDPSLFYTDLDEMLKKTKPEAVSAFGAISEHLPVVEAAAPKGIHVMVEKPLAFDYDEALKIGKLAKQHNINVITNFETSWYSSNQYVGKLLQDGKLGAVRKVWVNDGHEGPKEIGVGEDFLGILVDPEKNGAGALVDFGCYGANLITWLMKGEKPVSVTAITNQNKPEIYKNVDDEATIILQYPKAQCVIQASWNWPFSRKDMTVYGTKGFATAKDATTVIERLDAKSSEEIKSLEPRPEPYADPFSYLAAVVQEKIDPSEGLYGLPINLTVAQILDAAIRSAQTGKTIVLSEE</sequence>
<dbReference type="PANTHER" id="PTHR43377:SF1">
    <property type="entry name" value="BILIVERDIN REDUCTASE A"/>
    <property type="match status" value="1"/>
</dbReference>
<dbReference type="InterPro" id="IPR055170">
    <property type="entry name" value="GFO_IDH_MocA-like_dom"/>
</dbReference>
<dbReference type="SUPFAM" id="SSF51735">
    <property type="entry name" value="NAD(P)-binding Rossmann-fold domains"/>
    <property type="match status" value="1"/>
</dbReference>
<feature type="domain" description="Gfo/Idh/MocA-like oxidoreductase N-terminal" evidence="1">
    <location>
        <begin position="7"/>
        <end position="127"/>
    </location>
</feature>
<dbReference type="InterPro" id="IPR036291">
    <property type="entry name" value="NAD(P)-bd_dom_sf"/>
</dbReference>